<dbReference type="GO" id="GO:0000160">
    <property type="term" value="P:phosphorelay signal transduction system"/>
    <property type="evidence" value="ECO:0007669"/>
    <property type="project" value="InterPro"/>
</dbReference>
<dbReference type="OrthoDB" id="7631574at2"/>
<accession>A0A4Q0XDC2</accession>
<keyword evidence="1" id="KW-0597">Phosphoprotein</keyword>
<dbReference type="PANTHER" id="PTHR44520">
    <property type="entry name" value="RESPONSE REGULATOR RCP1-RELATED"/>
    <property type="match status" value="1"/>
</dbReference>
<evidence type="ECO:0000256" key="1">
    <source>
        <dbReference type="PROSITE-ProRule" id="PRU00169"/>
    </source>
</evidence>
<dbReference type="SMART" id="SM00448">
    <property type="entry name" value="REC"/>
    <property type="match status" value="1"/>
</dbReference>
<comment type="caution">
    <text evidence="3">The sequence shown here is derived from an EMBL/GenBank/DDBJ whole genome shotgun (WGS) entry which is preliminary data.</text>
</comment>
<evidence type="ECO:0000259" key="2">
    <source>
        <dbReference type="PROSITE" id="PS50110"/>
    </source>
</evidence>
<dbReference type="PANTHER" id="PTHR44520:SF2">
    <property type="entry name" value="RESPONSE REGULATOR RCP1"/>
    <property type="match status" value="1"/>
</dbReference>
<dbReference type="Proteomes" id="UP000289792">
    <property type="component" value="Unassembled WGS sequence"/>
</dbReference>
<dbReference type="Pfam" id="PF00072">
    <property type="entry name" value="Response_reg"/>
    <property type="match status" value="1"/>
</dbReference>
<protein>
    <submittedName>
        <fullName evidence="3">Response regulator</fullName>
    </submittedName>
</protein>
<dbReference type="InterPro" id="IPR052893">
    <property type="entry name" value="TCS_response_regulator"/>
</dbReference>
<dbReference type="SUPFAM" id="SSF52172">
    <property type="entry name" value="CheY-like"/>
    <property type="match status" value="1"/>
</dbReference>
<dbReference type="PROSITE" id="PS50110">
    <property type="entry name" value="RESPONSE_REGULATORY"/>
    <property type="match status" value="1"/>
</dbReference>
<feature type="modified residue" description="4-aspartylphosphate" evidence="1">
    <location>
        <position position="82"/>
    </location>
</feature>
<feature type="domain" description="Response regulatory" evidence="2">
    <location>
        <begin position="29"/>
        <end position="149"/>
    </location>
</feature>
<keyword evidence="4" id="KW-1185">Reference proteome</keyword>
<sequence>MQKNIVGHRFMSYSLLNNHNKNKTMETTYFMIIDDDSDDRFFFNEVVINMPNSAECMEANGCEEAIDLLRTAEQLPHYIFLDINMPRLDGRECLRQLKRDASLKHIPVIMYSTSFSEETIKEFHILGASSYLNKPTDINNLSAQILEAVKDL</sequence>
<evidence type="ECO:0000313" key="4">
    <source>
        <dbReference type="Proteomes" id="UP000289792"/>
    </source>
</evidence>
<proteinExistence type="predicted"/>
<gene>
    <name evidence="3" type="ORF">ESZ48_15135</name>
</gene>
<dbReference type="InterPro" id="IPR001789">
    <property type="entry name" value="Sig_transdc_resp-reg_receiver"/>
</dbReference>
<reference evidence="3 4" key="1">
    <citation type="submission" date="2019-01" db="EMBL/GenBank/DDBJ databases">
        <title>Genome sequence of the Antarctic species Gelidibacter gilvus ACAM 158(T).</title>
        <authorList>
            <person name="Bowman J.P."/>
        </authorList>
    </citation>
    <scope>NUCLEOTIDE SEQUENCE [LARGE SCALE GENOMIC DNA]</scope>
    <source>
        <strain evidence="3 4">IC158</strain>
    </source>
</reference>
<evidence type="ECO:0000313" key="3">
    <source>
        <dbReference type="EMBL" id="RXJ45727.1"/>
    </source>
</evidence>
<dbReference type="AlphaFoldDB" id="A0A4Q0XDC2"/>
<name>A0A4Q0XDC2_9FLAO</name>
<dbReference type="EMBL" id="SDDZ01000011">
    <property type="protein sequence ID" value="RXJ45727.1"/>
    <property type="molecule type" value="Genomic_DNA"/>
</dbReference>
<organism evidence="3 4">
    <name type="scientific">Gelidibacter gilvus</name>
    <dbReference type="NCBI Taxonomy" id="59602"/>
    <lineage>
        <taxon>Bacteria</taxon>
        <taxon>Pseudomonadati</taxon>
        <taxon>Bacteroidota</taxon>
        <taxon>Flavobacteriia</taxon>
        <taxon>Flavobacteriales</taxon>
        <taxon>Flavobacteriaceae</taxon>
        <taxon>Gelidibacter</taxon>
    </lineage>
</organism>
<dbReference type="Gene3D" id="3.40.50.2300">
    <property type="match status" value="1"/>
</dbReference>
<dbReference type="InterPro" id="IPR011006">
    <property type="entry name" value="CheY-like_superfamily"/>
</dbReference>